<dbReference type="Proteomes" id="UP000611640">
    <property type="component" value="Chromosome"/>
</dbReference>
<protein>
    <submittedName>
        <fullName evidence="2">Uncharacterized protein</fullName>
    </submittedName>
</protein>
<dbReference type="AlphaFoldDB" id="A0A7R7DST1"/>
<dbReference type="RefSeq" id="WP_203963341.1">
    <property type="nucleotide sequence ID" value="NZ_AP023355.1"/>
</dbReference>
<dbReference type="EMBL" id="AP023355">
    <property type="protein sequence ID" value="BCJ37076.1"/>
    <property type="molecule type" value="Genomic_DNA"/>
</dbReference>
<accession>A0A7R7DST1</accession>
<keyword evidence="3" id="KW-1185">Reference proteome</keyword>
<feature type="region of interest" description="Disordered" evidence="1">
    <location>
        <begin position="75"/>
        <end position="115"/>
    </location>
</feature>
<proteinExistence type="predicted"/>
<sequence>MTFVDIHPDVVFGAGRATAATSSEWDAWAGRAESLLRDVAGATGDPIVGGAFEDYLSMWNPTMKAAGRQATALGNGASRAAGSVAEGDSVGASHLRQTGARLDGLTSQLRRPIND</sequence>
<evidence type="ECO:0000313" key="2">
    <source>
        <dbReference type="EMBL" id="BCJ37076.1"/>
    </source>
</evidence>
<evidence type="ECO:0000313" key="3">
    <source>
        <dbReference type="Proteomes" id="UP000611640"/>
    </source>
</evidence>
<gene>
    <name evidence="2" type="ORF">Athai_45790</name>
</gene>
<reference evidence="2 3" key="1">
    <citation type="submission" date="2020-08" db="EMBL/GenBank/DDBJ databases">
        <title>Whole genome shotgun sequence of Actinocatenispora thailandica NBRC 105041.</title>
        <authorList>
            <person name="Komaki H."/>
            <person name="Tamura T."/>
        </authorList>
    </citation>
    <scope>NUCLEOTIDE SEQUENCE [LARGE SCALE GENOMIC DNA]</scope>
    <source>
        <strain evidence="2 3">NBRC 105041</strain>
    </source>
</reference>
<organism evidence="2 3">
    <name type="scientific">Actinocatenispora thailandica</name>
    <dbReference type="NCBI Taxonomy" id="227318"/>
    <lineage>
        <taxon>Bacteria</taxon>
        <taxon>Bacillati</taxon>
        <taxon>Actinomycetota</taxon>
        <taxon>Actinomycetes</taxon>
        <taxon>Micromonosporales</taxon>
        <taxon>Micromonosporaceae</taxon>
        <taxon>Actinocatenispora</taxon>
    </lineage>
</organism>
<evidence type="ECO:0000256" key="1">
    <source>
        <dbReference type="SAM" id="MobiDB-lite"/>
    </source>
</evidence>
<dbReference type="KEGG" id="atl:Athai_45790"/>
<name>A0A7R7DST1_9ACTN</name>